<accession>F8E0G3</accession>
<evidence type="ECO:0000313" key="4">
    <source>
        <dbReference type="Proteomes" id="UP000000492"/>
    </source>
</evidence>
<organism evidence="3 4">
    <name type="scientific">Corynebacterium resistens (strain DSM 45100 / JCM 12819 / GTC 2026 / SICGH 158)</name>
    <dbReference type="NCBI Taxonomy" id="662755"/>
    <lineage>
        <taxon>Bacteria</taxon>
        <taxon>Bacillati</taxon>
        <taxon>Actinomycetota</taxon>
        <taxon>Actinomycetes</taxon>
        <taxon>Mycobacteriales</taxon>
        <taxon>Corynebacteriaceae</taxon>
        <taxon>Corynebacterium</taxon>
    </lineage>
</organism>
<sequence length="450" mass="49965">MLFSEQHPENQDDQHEHLVRTDNSASAQHSRKGRRAHPSWRVLDPEDELSQTFVQINKLHLAAARMACPDEGDFIPDHTTRVYARAGITNYRADQLAVIGLTLKNFPKVATMFKEGAFCLQLMHRICEHLEPISPERRSVIDAATVNLLQPSVGNQAMRTLAWIDEKLTALIDELEPLSRPILEAEDDKDAPNPADDYEQGVGEFHVDDQSSSTTTFTFSVGKMESVEIMRAIRSASKVHGITQGAALVELIRGNITADVVLHLFKNTGGLPVDQIFGEGHWLNTAASKHWLTRITHLAGAGVASNESYQPTTTVKANVMGRDAHCRFPGCEVPAHKCQLDHVKRYDHDDPARGGPTDVSNLHLLCAKHHRLKTAGSWDVSIHDDATEVWTSHGDGHVVVTTPDGPLGRPTFKHRAVERTRVVNQYNEKRLQNKAARLQALREAAGPPPY</sequence>
<feature type="region of interest" description="Disordered" evidence="1">
    <location>
        <begin position="1"/>
        <end position="40"/>
    </location>
</feature>
<dbReference type="CDD" id="cd00085">
    <property type="entry name" value="HNHc"/>
    <property type="match status" value="1"/>
</dbReference>
<dbReference type="KEGG" id="crd:CRES_0848"/>
<dbReference type="Proteomes" id="UP000000492">
    <property type="component" value="Chromosome"/>
</dbReference>
<dbReference type="eggNOG" id="COG1403">
    <property type="taxonomic scope" value="Bacteria"/>
</dbReference>
<feature type="domain" description="HNH nuclease" evidence="2">
    <location>
        <begin position="314"/>
        <end position="371"/>
    </location>
</feature>
<dbReference type="InterPro" id="IPR003615">
    <property type="entry name" value="HNH_nuc"/>
</dbReference>
<name>F8E0G3_CORRG</name>
<gene>
    <name evidence="3" type="ordered locus">CRES_0848</name>
</gene>
<feature type="compositionally biased region" description="Basic and acidic residues" evidence="1">
    <location>
        <begin position="1"/>
        <end position="20"/>
    </location>
</feature>
<dbReference type="EMBL" id="CP002857">
    <property type="protein sequence ID" value="AEI09204.1"/>
    <property type="molecule type" value="Genomic_DNA"/>
</dbReference>
<dbReference type="Gene3D" id="1.10.30.50">
    <property type="match status" value="1"/>
</dbReference>
<dbReference type="STRING" id="662755.CRES_0848"/>
<dbReference type="SMART" id="SM00507">
    <property type="entry name" value="HNHc"/>
    <property type="match status" value="1"/>
</dbReference>
<proteinExistence type="predicted"/>
<keyword evidence="4" id="KW-1185">Reference proteome</keyword>
<dbReference type="OrthoDB" id="4413566at2"/>
<dbReference type="RefSeq" id="WP_013888221.1">
    <property type="nucleotide sequence ID" value="NC_015673.1"/>
</dbReference>
<evidence type="ECO:0000313" key="3">
    <source>
        <dbReference type="EMBL" id="AEI09204.1"/>
    </source>
</evidence>
<dbReference type="HOGENOM" id="CLU_035975_2_0_11"/>
<reference evidence="3 4" key="1">
    <citation type="journal article" date="2012" name="BMC Genomics">
        <title>Complete genome sequence, lifestyle, and multi-drug resistance of the human pathogen Corynebacterium resistens DSM 45100 isolated from blood samples of a leukemia patient.</title>
        <authorList>
            <person name="Schroder J."/>
            <person name="Maus I."/>
            <person name="Meyer K."/>
            <person name="Wordemann S."/>
            <person name="Blom J."/>
            <person name="Jaenicke S."/>
            <person name="Schneider J."/>
            <person name="Trost E."/>
            <person name="Tauch A."/>
        </authorList>
    </citation>
    <scope>NUCLEOTIDE SEQUENCE [LARGE SCALE GENOMIC DNA]</scope>
    <source>
        <strain evidence="4">DSM 45100 / JCM 12819 / CCUG 50093 / GTC 2026 / SICGH 158</strain>
    </source>
</reference>
<evidence type="ECO:0000259" key="2">
    <source>
        <dbReference type="SMART" id="SM00507"/>
    </source>
</evidence>
<feature type="compositionally biased region" description="Basic residues" evidence="1">
    <location>
        <begin position="29"/>
        <end position="38"/>
    </location>
</feature>
<dbReference type="AlphaFoldDB" id="F8E0G3"/>
<evidence type="ECO:0000256" key="1">
    <source>
        <dbReference type="SAM" id="MobiDB-lite"/>
    </source>
</evidence>
<protein>
    <recommendedName>
        <fullName evidence="2">HNH nuclease domain-containing protein</fullName>
    </recommendedName>
</protein>